<dbReference type="EMBL" id="WUXD01000068">
    <property type="protein sequence ID" value="MBM4629579.1"/>
    <property type="molecule type" value="Genomic_DNA"/>
</dbReference>
<dbReference type="AlphaFoldDB" id="A0A9Q4ZDL4"/>
<dbReference type="GeneID" id="57578763"/>
<accession>A0A9Q4ZDL4</accession>
<dbReference type="Proteomes" id="UP000603463">
    <property type="component" value="Unassembled WGS sequence"/>
</dbReference>
<reference evidence="2" key="2">
    <citation type="submission" date="2019-11" db="EMBL/GenBank/DDBJ databases">
        <title>Spread of Macrolides and rifampicin resistant Rhodococcus equi in clinical isolates in the USA.</title>
        <authorList>
            <person name="Alvarez-Narvaez S."/>
            <person name="Huber L."/>
            <person name="Cohen N.D."/>
            <person name="Slovis N."/>
            <person name="Greiter M."/>
            <person name="Giguere S."/>
            <person name="Hart K."/>
        </authorList>
    </citation>
    <scope>NUCLEOTIDE SEQUENCE</scope>
    <source>
        <strain evidence="2">Lh_17</strain>
        <strain evidence="3">Lh_38</strain>
        <strain evidence="4">Lh_5</strain>
    </source>
</reference>
<dbReference type="EMBL" id="WUYZ01000011">
    <property type="protein sequence ID" value="NKS28407.1"/>
    <property type="molecule type" value="Genomic_DNA"/>
</dbReference>
<sequence length="32" mass="3298">MTVAGTVGVAVVVIAAALVIYLLIALLNPERF</sequence>
<dbReference type="Pfam" id="PF09604">
    <property type="entry name" value="Potass_KdpF"/>
    <property type="match status" value="1"/>
</dbReference>
<keyword evidence="1" id="KW-0812">Transmembrane</keyword>
<evidence type="ECO:0000313" key="9">
    <source>
        <dbReference type="EMBL" id="ORM29304.1"/>
    </source>
</evidence>
<dbReference type="RefSeq" id="WP_060934553.1">
    <property type="nucleotide sequence ID" value="NZ_AP024181.1"/>
</dbReference>
<dbReference type="Proteomes" id="UP000605618">
    <property type="component" value="Unassembled WGS sequence"/>
</dbReference>
<feature type="transmembrane region" description="Helical" evidence="1">
    <location>
        <begin position="6"/>
        <end position="27"/>
    </location>
</feature>
<reference evidence="6" key="3">
    <citation type="journal article" date="2020" name="Environ. Microbiol.">
        <title>The novel and transferable erm(51) gene confers Macrolides, Lincosamides, and Streptogramins B (MLSB) resistance to clonal Rhodococcus equi in the environment.</title>
        <authorList>
            <person name="Huber L."/>
            <person name="Giguere S."/>
            <person name="Slovis N.M."/>
            <person name="Alvarez-Narvaez S."/>
            <person name="Hart K.A."/>
            <person name="Greiter M."/>
            <person name="Morris E.R.A."/>
            <person name="Cohen N.D."/>
        </authorList>
    </citation>
    <scope>NUCLEOTIDE SEQUENCE</scope>
    <source>
        <strain evidence="7">Lh_116_1</strain>
        <strain evidence="6">Lh_141_1</strain>
        <strain evidence="8">Lh_16_1</strain>
    </source>
</reference>
<dbReference type="EMBL" id="WUYZ01000001">
    <property type="protein sequence ID" value="NKS26023.1"/>
    <property type="molecule type" value="Genomic_DNA"/>
</dbReference>
<dbReference type="NCBIfam" id="TIGR02115">
    <property type="entry name" value="potass_kdpF"/>
    <property type="match status" value="1"/>
</dbReference>
<dbReference type="Proteomes" id="UP000706122">
    <property type="component" value="Unassembled WGS sequence"/>
</dbReference>
<dbReference type="GO" id="GO:0008556">
    <property type="term" value="F:P-type potassium transmembrane transporter activity"/>
    <property type="evidence" value="ECO:0007669"/>
    <property type="project" value="InterPro"/>
</dbReference>
<dbReference type="GO" id="GO:0005886">
    <property type="term" value="C:plasma membrane"/>
    <property type="evidence" value="ECO:0007669"/>
    <property type="project" value="InterPro"/>
</dbReference>
<evidence type="ECO:0000313" key="3">
    <source>
        <dbReference type="EMBL" id="MBM4629579.1"/>
    </source>
</evidence>
<gene>
    <name evidence="6" type="primary">kdpF</name>
    <name evidence="9" type="ORF">A5N68_05100</name>
    <name evidence="2" type="ORF">GS441_20765</name>
    <name evidence="3" type="ORF">GS453_23115</name>
    <name evidence="5" type="ORF">GS505_09290</name>
    <name evidence="6" type="ORF">GS505_21900</name>
    <name evidence="4" type="ORF">GS551_17875</name>
    <name evidence="7" type="ORF">GS882_02945</name>
    <name evidence="8" type="ORF">GS947_20350</name>
</gene>
<evidence type="ECO:0000313" key="7">
    <source>
        <dbReference type="EMBL" id="NKT77179.1"/>
    </source>
</evidence>
<dbReference type="Proteomes" id="UP000808906">
    <property type="component" value="Unassembled WGS sequence"/>
</dbReference>
<evidence type="ECO:0000313" key="11">
    <source>
        <dbReference type="Proteomes" id="UP000605618"/>
    </source>
</evidence>
<protein>
    <submittedName>
        <fullName evidence="6">K(+)-transporting ATPase subunit F</fullName>
    </submittedName>
    <submittedName>
        <fullName evidence="9">K+-transporting ATPase subunit F</fullName>
    </submittedName>
</protein>
<evidence type="ECO:0000313" key="2">
    <source>
        <dbReference type="EMBL" id="MBM4567755.1"/>
    </source>
</evidence>
<evidence type="ECO:0000313" key="6">
    <source>
        <dbReference type="EMBL" id="NKS28407.1"/>
    </source>
</evidence>
<name>A0A9Q4ZDL4_RHOHA</name>
<dbReference type="Proteomes" id="UP000193518">
    <property type="component" value="Unassembled WGS sequence"/>
</dbReference>
<evidence type="ECO:0000313" key="10">
    <source>
        <dbReference type="Proteomes" id="UP000193518"/>
    </source>
</evidence>
<dbReference type="EMBL" id="WUYC01000004">
    <property type="protein sequence ID" value="MBM4716032.1"/>
    <property type="molecule type" value="Genomic_DNA"/>
</dbReference>
<comment type="caution">
    <text evidence="6">The sequence shown here is derived from an EMBL/GenBank/DDBJ whole genome shotgun (WGS) entry which is preliminary data.</text>
</comment>
<evidence type="ECO:0000313" key="5">
    <source>
        <dbReference type="EMBL" id="NKS26023.1"/>
    </source>
</evidence>
<dbReference type="EMBL" id="WVBC01000002">
    <property type="protein sequence ID" value="NKT77179.1"/>
    <property type="molecule type" value="Genomic_DNA"/>
</dbReference>
<dbReference type="EMBL" id="WVDC01000014">
    <property type="protein sequence ID" value="NKW43857.1"/>
    <property type="molecule type" value="Genomic_DNA"/>
</dbReference>
<dbReference type="InterPro" id="IPR011726">
    <property type="entry name" value="KdpF"/>
</dbReference>
<evidence type="ECO:0000313" key="4">
    <source>
        <dbReference type="EMBL" id="MBM4716032.1"/>
    </source>
</evidence>
<evidence type="ECO:0000256" key="1">
    <source>
        <dbReference type="SAM" id="Phobius"/>
    </source>
</evidence>
<dbReference type="Proteomes" id="UP000608063">
    <property type="component" value="Unassembled WGS sequence"/>
</dbReference>
<dbReference type="EMBL" id="WUXR01000013">
    <property type="protein sequence ID" value="MBM4567755.1"/>
    <property type="molecule type" value="Genomic_DNA"/>
</dbReference>
<keyword evidence="1" id="KW-0472">Membrane</keyword>
<organism evidence="6 11">
    <name type="scientific">Rhodococcus hoagii</name>
    <name type="common">Corynebacterium equii</name>
    <dbReference type="NCBI Taxonomy" id="43767"/>
    <lineage>
        <taxon>Bacteria</taxon>
        <taxon>Bacillati</taxon>
        <taxon>Actinomycetota</taxon>
        <taxon>Actinomycetes</taxon>
        <taxon>Mycobacteriales</taxon>
        <taxon>Nocardiaceae</taxon>
        <taxon>Prescottella</taxon>
    </lineage>
</organism>
<evidence type="ECO:0000313" key="8">
    <source>
        <dbReference type="EMBL" id="NKW43857.1"/>
    </source>
</evidence>
<dbReference type="EMBL" id="LWIC01000002">
    <property type="protein sequence ID" value="ORM29304.1"/>
    <property type="molecule type" value="Genomic_DNA"/>
</dbReference>
<dbReference type="Proteomes" id="UP000738270">
    <property type="component" value="Unassembled WGS sequence"/>
</dbReference>
<reference evidence="9 10" key="1">
    <citation type="journal article" date="2016" name="Genome Biol. Evol.">
        <title>Pangenome and Phylogenomic Analysis of the Pathogenic Actinobacterium Rhodococcus equi.</title>
        <authorList>
            <person name="Anastasi E."/>
            <person name="MacArthur I."/>
            <person name="Scortti M."/>
            <person name="Alvarez S."/>
            <person name="Giguere S."/>
            <person name="Vazquez-Boland J.A."/>
        </authorList>
    </citation>
    <scope>NUCLEOTIDE SEQUENCE [LARGE SCALE GENOMIC DNA]</scope>
    <source>
        <strain evidence="9 10">PAM1271</strain>
    </source>
</reference>
<proteinExistence type="predicted"/>
<keyword evidence="1" id="KW-1133">Transmembrane helix</keyword>